<keyword evidence="3" id="KW-1185">Reference proteome</keyword>
<keyword evidence="1" id="KW-1133">Transmembrane helix</keyword>
<dbReference type="KEGG" id="amuc:Pan181_48660"/>
<evidence type="ECO:0000256" key="1">
    <source>
        <dbReference type="SAM" id="Phobius"/>
    </source>
</evidence>
<gene>
    <name evidence="2" type="ORF">Pan181_48660</name>
</gene>
<dbReference type="Gene3D" id="1.10.287.110">
    <property type="entry name" value="DnaJ domain"/>
    <property type="match status" value="1"/>
</dbReference>
<dbReference type="InterPro" id="IPR036869">
    <property type="entry name" value="J_dom_sf"/>
</dbReference>
<evidence type="ECO:0008006" key="4">
    <source>
        <dbReference type="Google" id="ProtNLM"/>
    </source>
</evidence>
<accession>A0A518AV69</accession>
<feature type="transmembrane region" description="Helical" evidence="1">
    <location>
        <begin position="14"/>
        <end position="37"/>
    </location>
</feature>
<keyword evidence="1" id="KW-0472">Membrane</keyword>
<dbReference type="AlphaFoldDB" id="A0A518AV69"/>
<reference evidence="2 3" key="1">
    <citation type="submission" date="2019-02" db="EMBL/GenBank/DDBJ databases">
        <title>Deep-cultivation of Planctomycetes and their phenomic and genomic characterization uncovers novel biology.</title>
        <authorList>
            <person name="Wiegand S."/>
            <person name="Jogler M."/>
            <person name="Boedeker C."/>
            <person name="Pinto D."/>
            <person name="Vollmers J."/>
            <person name="Rivas-Marin E."/>
            <person name="Kohn T."/>
            <person name="Peeters S.H."/>
            <person name="Heuer A."/>
            <person name="Rast P."/>
            <person name="Oberbeckmann S."/>
            <person name="Bunk B."/>
            <person name="Jeske O."/>
            <person name="Meyerdierks A."/>
            <person name="Storesund J.E."/>
            <person name="Kallscheuer N."/>
            <person name="Luecker S."/>
            <person name="Lage O.M."/>
            <person name="Pohl T."/>
            <person name="Merkel B.J."/>
            <person name="Hornburger P."/>
            <person name="Mueller R.-W."/>
            <person name="Bruemmer F."/>
            <person name="Labrenz M."/>
            <person name="Spormann A.M."/>
            <person name="Op den Camp H."/>
            <person name="Overmann J."/>
            <person name="Amann R."/>
            <person name="Jetten M.S.M."/>
            <person name="Mascher T."/>
            <person name="Medema M.H."/>
            <person name="Devos D.P."/>
            <person name="Kaster A.-K."/>
            <person name="Ovreas L."/>
            <person name="Rohde M."/>
            <person name="Galperin M.Y."/>
            <person name="Jogler C."/>
        </authorList>
    </citation>
    <scope>NUCLEOTIDE SEQUENCE [LARGE SCALE GENOMIC DNA]</scope>
    <source>
        <strain evidence="2 3">Pan181</strain>
    </source>
</reference>
<dbReference type="EMBL" id="CP036278">
    <property type="protein sequence ID" value="QDU58627.1"/>
    <property type="molecule type" value="Genomic_DNA"/>
</dbReference>
<proteinExistence type="predicted"/>
<protein>
    <recommendedName>
        <fullName evidence="4">DnaJ domain protein</fullName>
    </recommendedName>
</protein>
<evidence type="ECO:0000313" key="2">
    <source>
        <dbReference type="EMBL" id="QDU58627.1"/>
    </source>
</evidence>
<name>A0A518AV69_9BACT</name>
<evidence type="ECO:0000313" key="3">
    <source>
        <dbReference type="Proteomes" id="UP000315750"/>
    </source>
</evidence>
<keyword evidence="1" id="KW-0812">Transmembrane</keyword>
<organism evidence="2 3">
    <name type="scientific">Aeoliella mucimassa</name>
    <dbReference type="NCBI Taxonomy" id="2527972"/>
    <lineage>
        <taxon>Bacteria</taxon>
        <taxon>Pseudomonadati</taxon>
        <taxon>Planctomycetota</taxon>
        <taxon>Planctomycetia</taxon>
        <taxon>Pirellulales</taxon>
        <taxon>Lacipirellulaceae</taxon>
        <taxon>Aeoliella</taxon>
    </lineage>
</organism>
<dbReference type="Proteomes" id="UP000315750">
    <property type="component" value="Chromosome"/>
</dbReference>
<dbReference type="SUPFAM" id="SSF46565">
    <property type="entry name" value="Chaperone J-domain"/>
    <property type="match status" value="1"/>
</dbReference>
<sequence length="134" mass="15386">MLLADGWPSTPADYWTLGVYVLVVVGVPLVGFILMVSDVRAHYRRLKRALVLVSNYTVQIPAWVAHESRRRQRTPKCLAAFDLKLPCSESDLLHAYRQRVKNEHPDLGGDRNAFLRLQRDFEEARTLLESLRNA</sequence>